<accession>A0A150G795</accession>
<evidence type="ECO:0000256" key="2">
    <source>
        <dbReference type="ARBA" id="ARBA00022737"/>
    </source>
</evidence>
<name>A0A150G795_GONPE</name>
<dbReference type="SUPFAM" id="SSF54695">
    <property type="entry name" value="POZ domain"/>
    <property type="match status" value="1"/>
</dbReference>
<reference evidence="7" key="1">
    <citation type="journal article" date="2016" name="Nat. Commun.">
        <title>The Gonium pectorale genome demonstrates co-option of cell cycle regulation during the evolution of multicellularity.</title>
        <authorList>
            <person name="Hanschen E.R."/>
            <person name="Marriage T.N."/>
            <person name="Ferris P.J."/>
            <person name="Hamaji T."/>
            <person name="Toyoda A."/>
            <person name="Fujiyama A."/>
            <person name="Neme R."/>
            <person name="Noguchi H."/>
            <person name="Minakuchi Y."/>
            <person name="Suzuki M."/>
            <person name="Kawai-Toyooka H."/>
            <person name="Smith D.R."/>
            <person name="Sparks H."/>
            <person name="Anderson J."/>
            <person name="Bakaric R."/>
            <person name="Luria V."/>
            <person name="Karger A."/>
            <person name="Kirschner M.W."/>
            <person name="Durand P.M."/>
            <person name="Michod R.E."/>
            <person name="Nozaki H."/>
            <person name="Olson B.J."/>
        </authorList>
    </citation>
    <scope>NUCLEOTIDE SEQUENCE [LARGE SCALE GENOMIC DNA]</scope>
    <source>
        <strain evidence="7">NIES-2863</strain>
    </source>
</reference>
<evidence type="ECO:0000256" key="4">
    <source>
        <dbReference type="SAM" id="MobiDB-lite"/>
    </source>
</evidence>
<feature type="compositionally biased region" description="Low complexity" evidence="4">
    <location>
        <begin position="452"/>
        <end position="473"/>
    </location>
</feature>
<dbReference type="InterPro" id="IPR044515">
    <property type="entry name" value="ABTB1"/>
</dbReference>
<feature type="region of interest" description="Disordered" evidence="4">
    <location>
        <begin position="439"/>
        <end position="476"/>
    </location>
</feature>
<dbReference type="STRING" id="33097.A0A150G795"/>
<proteinExistence type="predicted"/>
<dbReference type="InterPro" id="IPR011333">
    <property type="entry name" value="SKP1/BTB/POZ_sf"/>
</dbReference>
<evidence type="ECO:0000313" key="6">
    <source>
        <dbReference type="EMBL" id="KXZ45691.1"/>
    </source>
</evidence>
<evidence type="ECO:0000256" key="1">
    <source>
        <dbReference type="ARBA" id="ARBA00004906"/>
    </source>
</evidence>
<dbReference type="PANTHER" id="PTHR46231">
    <property type="entry name" value="ANKYRIN REPEAT AND BTB/POZ DOMAIN-CONTAINING PROTEIN 1"/>
    <property type="match status" value="1"/>
</dbReference>
<feature type="domain" description="BTB" evidence="5">
    <location>
        <begin position="503"/>
        <end position="578"/>
    </location>
</feature>
<organism evidence="6 7">
    <name type="scientific">Gonium pectorale</name>
    <name type="common">Green alga</name>
    <dbReference type="NCBI Taxonomy" id="33097"/>
    <lineage>
        <taxon>Eukaryota</taxon>
        <taxon>Viridiplantae</taxon>
        <taxon>Chlorophyta</taxon>
        <taxon>core chlorophytes</taxon>
        <taxon>Chlorophyceae</taxon>
        <taxon>CS clade</taxon>
        <taxon>Chlamydomonadales</taxon>
        <taxon>Volvocaceae</taxon>
        <taxon>Gonium</taxon>
    </lineage>
</organism>
<dbReference type="PANTHER" id="PTHR46231:SF1">
    <property type="entry name" value="ANKYRIN REPEAT AND BTB_POZ DOMAIN-CONTAINING PROTEIN 1"/>
    <property type="match status" value="1"/>
</dbReference>
<evidence type="ECO:0000256" key="3">
    <source>
        <dbReference type="ARBA" id="ARBA00023043"/>
    </source>
</evidence>
<dbReference type="Pfam" id="PF00651">
    <property type="entry name" value="BTB"/>
    <property type="match status" value="1"/>
</dbReference>
<keyword evidence="3" id="KW-0040">ANK repeat</keyword>
<dbReference type="CDD" id="cd18186">
    <property type="entry name" value="BTB_POZ_ZBTB_KLHL-like"/>
    <property type="match status" value="1"/>
</dbReference>
<comment type="pathway">
    <text evidence="1">Protein modification; protein ubiquitination.</text>
</comment>
<evidence type="ECO:0000259" key="5">
    <source>
        <dbReference type="PROSITE" id="PS50097"/>
    </source>
</evidence>
<dbReference type="EMBL" id="LSYV01000052">
    <property type="protein sequence ID" value="KXZ45691.1"/>
    <property type="molecule type" value="Genomic_DNA"/>
</dbReference>
<dbReference type="Gene3D" id="3.30.710.10">
    <property type="entry name" value="Potassium Channel Kv1.1, Chain A"/>
    <property type="match status" value="1"/>
</dbReference>
<dbReference type="InterPro" id="IPR011042">
    <property type="entry name" value="6-blade_b-propeller_TolB-like"/>
</dbReference>
<dbReference type="InterPro" id="IPR000210">
    <property type="entry name" value="BTB/POZ_dom"/>
</dbReference>
<comment type="caution">
    <text evidence="6">The sequence shown here is derived from an EMBL/GenBank/DDBJ whole genome shotgun (WGS) entry which is preliminary data.</text>
</comment>
<dbReference type="SMART" id="SM00225">
    <property type="entry name" value="BTB"/>
    <property type="match status" value="1"/>
</dbReference>
<dbReference type="Proteomes" id="UP000075714">
    <property type="component" value="Unassembled WGS sequence"/>
</dbReference>
<dbReference type="OrthoDB" id="534632at2759"/>
<feature type="region of interest" description="Disordered" evidence="4">
    <location>
        <begin position="269"/>
        <end position="291"/>
    </location>
</feature>
<gene>
    <name evidence="6" type="ORF">GPECTOR_51g676</name>
</gene>
<keyword evidence="7" id="KW-1185">Reference proteome</keyword>
<keyword evidence="2" id="KW-0677">Repeat</keyword>
<dbReference type="AlphaFoldDB" id="A0A150G795"/>
<dbReference type="PROSITE" id="PS50097">
    <property type="entry name" value="BTB"/>
    <property type="match status" value="1"/>
</dbReference>
<evidence type="ECO:0000313" key="7">
    <source>
        <dbReference type="Proteomes" id="UP000075714"/>
    </source>
</evidence>
<protein>
    <recommendedName>
        <fullName evidence="5">BTB domain-containing protein</fullName>
    </recommendedName>
</protein>
<sequence length="673" mass="68455">MLRCSLSLPRPAHGIVVRPAPATGAAADASASASAEASAAGHTANASIAIRGSVQALVLLGVQSCQFRLLEGGSNGEPYAIGAALPLVDRAAPAAAPGGQQLPYDPRNARCPVYDPATDCVYFAEGTAIMRLDGGNGVSLVAGSREVWGSDDGVGADARFWDIRSLTVDGTGSLFVAEPRCIRKVALRPAPSVGSNPAGGWDGKAISRADNGGGSSCTAEASADCAVTTLPNSAPKEKTWVAVAYDASAGELLAATDRAICCLQLPPSPPCASSGEKGGGPTRSRTISTSSVTSISASTAAAGGDSVVPEPLLVAGDWSMWAQLDGNGAAARFHTVYGLLPVSHRRVFVLDNDSVRVMGPQRCVRTLANRVLPAYPHGAPYMAVLPGGCLAVCGSDTDHKLHLIGGGITPIGGPLLAGQVGSPAGARLGKLLALPQPLPWKGGEADPTDNVSSSSSSSSSSRGNFSTSSSDSSWCRNGSGIASRGRDGIGGNAAAAAATAAAAIVAVRVGPRTFLAHRSLLSLRSDYFKHLLAPDSGFAEGAATHGTPFAETELPGADPDAFELLLEHMYTGTLSVPSALLRPTAELAGQLLMPGVCSQLKQQLLEESSAASVVGDLLWAEKHSLTDLLEDLKAFFVRNRREVAEAAPGAVAELAESSPGLAAQLILQLSSAL</sequence>
<dbReference type="GO" id="GO:0005737">
    <property type="term" value="C:cytoplasm"/>
    <property type="evidence" value="ECO:0007669"/>
    <property type="project" value="TreeGrafter"/>
</dbReference>
<dbReference type="GO" id="GO:0000151">
    <property type="term" value="C:ubiquitin ligase complex"/>
    <property type="evidence" value="ECO:0007669"/>
    <property type="project" value="TreeGrafter"/>
</dbReference>
<feature type="compositionally biased region" description="Low complexity" evidence="4">
    <location>
        <begin position="282"/>
        <end position="291"/>
    </location>
</feature>
<dbReference type="Gene3D" id="2.120.10.30">
    <property type="entry name" value="TolB, C-terminal domain"/>
    <property type="match status" value="1"/>
</dbReference>